<dbReference type="RefSeq" id="WP_267777889.1">
    <property type="nucleotide sequence ID" value="NZ_JAPNKE010000002.1"/>
</dbReference>
<keyword evidence="1" id="KW-1133">Transmembrane helix</keyword>
<sequence length="99" mass="9946">MRESVFAIGGIRRTSLDVVNGISVAMGLALVLVGVLFLMVARVAGSAEQTRGAAALGLVASLVFLAVAAVLLPLPPIVTFTVASASFAIALAGLPRRGS</sequence>
<protein>
    <submittedName>
        <fullName evidence="2">Uncharacterized protein</fullName>
    </submittedName>
</protein>
<feature type="transmembrane region" description="Helical" evidence="1">
    <location>
        <begin position="22"/>
        <end position="41"/>
    </location>
</feature>
<gene>
    <name evidence="2" type="ORF">OV079_51245</name>
</gene>
<reference evidence="2" key="1">
    <citation type="submission" date="2022-11" db="EMBL/GenBank/DDBJ databases">
        <title>Minimal conservation of predation-associated metabolite biosynthetic gene clusters underscores biosynthetic potential of Myxococcota including descriptions for ten novel species: Archangium lansinium sp. nov., Myxococcus landrumus sp. nov., Nannocystis bai.</title>
        <authorList>
            <person name="Ahearne A."/>
            <person name="Stevens C."/>
            <person name="Phillips K."/>
        </authorList>
    </citation>
    <scope>NUCLEOTIDE SEQUENCE</scope>
    <source>
        <strain evidence="2">Na p29</strain>
    </source>
</reference>
<dbReference type="Proteomes" id="UP001150924">
    <property type="component" value="Unassembled WGS sequence"/>
</dbReference>
<feature type="transmembrane region" description="Helical" evidence="1">
    <location>
        <begin position="77"/>
        <end position="94"/>
    </location>
</feature>
<name>A0A9X3J553_9BACT</name>
<feature type="transmembrane region" description="Helical" evidence="1">
    <location>
        <begin position="53"/>
        <end position="71"/>
    </location>
</feature>
<proteinExistence type="predicted"/>
<comment type="caution">
    <text evidence="2">The sequence shown here is derived from an EMBL/GenBank/DDBJ whole genome shotgun (WGS) entry which is preliminary data.</text>
</comment>
<evidence type="ECO:0000313" key="3">
    <source>
        <dbReference type="Proteomes" id="UP001150924"/>
    </source>
</evidence>
<dbReference type="EMBL" id="JAPNKE010000002">
    <property type="protein sequence ID" value="MCY1013768.1"/>
    <property type="molecule type" value="Genomic_DNA"/>
</dbReference>
<keyword evidence="1" id="KW-0812">Transmembrane</keyword>
<keyword evidence="3" id="KW-1185">Reference proteome</keyword>
<dbReference type="AlphaFoldDB" id="A0A9X3J553"/>
<evidence type="ECO:0000256" key="1">
    <source>
        <dbReference type="SAM" id="Phobius"/>
    </source>
</evidence>
<keyword evidence="1" id="KW-0472">Membrane</keyword>
<accession>A0A9X3J553</accession>
<dbReference type="InterPro" id="IPR058068">
    <property type="entry name" value="LIC_13387-like"/>
</dbReference>
<dbReference type="NCBIfam" id="NF047765">
    <property type="entry name" value="LIC_13387_fam"/>
    <property type="match status" value="1"/>
</dbReference>
<evidence type="ECO:0000313" key="2">
    <source>
        <dbReference type="EMBL" id="MCY1013768.1"/>
    </source>
</evidence>
<organism evidence="2 3">
    <name type="scientific">Nannocystis pusilla</name>
    <dbReference type="NCBI Taxonomy" id="889268"/>
    <lineage>
        <taxon>Bacteria</taxon>
        <taxon>Pseudomonadati</taxon>
        <taxon>Myxococcota</taxon>
        <taxon>Polyangia</taxon>
        <taxon>Nannocystales</taxon>
        <taxon>Nannocystaceae</taxon>
        <taxon>Nannocystis</taxon>
    </lineage>
</organism>